<dbReference type="Pfam" id="PF13560">
    <property type="entry name" value="HTH_31"/>
    <property type="match status" value="1"/>
</dbReference>
<keyword evidence="3" id="KW-1185">Reference proteome</keyword>
<evidence type="ECO:0000259" key="1">
    <source>
        <dbReference type="Pfam" id="PF19054"/>
    </source>
</evidence>
<dbReference type="RefSeq" id="WP_189259851.1">
    <property type="nucleotide sequence ID" value="NZ_BMRE01000093.1"/>
</dbReference>
<name>A0ABQ2VFX8_9PSEU</name>
<proteinExistence type="predicted"/>
<dbReference type="InterPro" id="IPR043917">
    <property type="entry name" value="DUF5753"/>
</dbReference>
<organism evidence="2 3">
    <name type="scientific">Lentzea flava</name>
    <dbReference type="NCBI Taxonomy" id="103732"/>
    <lineage>
        <taxon>Bacteria</taxon>
        <taxon>Bacillati</taxon>
        <taxon>Actinomycetota</taxon>
        <taxon>Actinomycetes</taxon>
        <taxon>Pseudonocardiales</taxon>
        <taxon>Pseudonocardiaceae</taxon>
        <taxon>Lentzea</taxon>
    </lineage>
</organism>
<dbReference type="EMBL" id="BMRE01000093">
    <property type="protein sequence ID" value="GGU84999.1"/>
    <property type="molecule type" value="Genomic_DNA"/>
</dbReference>
<dbReference type="InterPro" id="IPR010982">
    <property type="entry name" value="Lambda_DNA-bd_dom_sf"/>
</dbReference>
<dbReference type="Gene3D" id="1.10.260.40">
    <property type="entry name" value="lambda repressor-like DNA-binding domains"/>
    <property type="match status" value="1"/>
</dbReference>
<dbReference type="CDD" id="cd00093">
    <property type="entry name" value="HTH_XRE"/>
    <property type="match status" value="1"/>
</dbReference>
<comment type="caution">
    <text evidence="2">The sequence shown here is derived from an EMBL/GenBank/DDBJ whole genome shotgun (WGS) entry which is preliminary data.</text>
</comment>
<dbReference type="InterPro" id="IPR001387">
    <property type="entry name" value="Cro/C1-type_HTH"/>
</dbReference>
<dbReference type="Pfam" id="PF19054">
    <property type="entry name" value="DUF5753"/>
    <property type="match status" value="1"/>
</dbReference>
<sequence>MSTPEERRAEFADELRRVRVELAKLNGKDFAARCGWHASKVSKIENKRQDPDDSDVLVWMNTAGASESETERMRAWLRGINIDAASWKHQLRKGHSDRQTYSKQVEATAKRIRVFELIIVPGLVQIADYARCVFDAAAAFQRVPIDTEEALSIRMERQHALYDNAKEIELLICESALLYYVCPPEVMVAQIDRLLALLGLRVRFGIIPLGTRLPVVPPNGFWIVGERVLIETVDTEINTETPSDIETYNRLMDELWNVAVVDNDARKILVRCSEAASAAAATADRVPPQEVAT</sequence>
<accession>A0ABQ2VFX8</accession>
<feature type="domain" description="DUF5753" evidence="1">
    <location>
        <begin position="104"/>
        <end position="269"/>
    </location>
</feature>
<gene>
    <name evidence="2" type="ORF">GCM10010178_89150</name>
</gene>
<evidence type="ECO:0000313" key="2">
    <source>
        <dbReference type="EMBL" id="GGU84999.1"/>
    </source>
</evidence>
<evidence type="ECO:0000313" key="3">
    <source>
        <dbReference type="Proteomes" id="UP000649573"/>
    </source>
</evidence>
<reference evidence="3" key="1">
    <citation type="journal article" date="2019" name="Int. J. Syst. Evol. Microbiol.">
        <title>The Global Catalogue of Microorganisms (GCM) 10K type strain sequencing project: providing services to taxonomists for standard genome sequencing and annotation.</title>
        <authorList>
            <consortium name="The Broad Institute Genomics Platform"/>
            <consortium name="The Broad Institute Genome Sequencing Center for Infectious Disease"/>
            <person name="Wu L."/>
            <person name="Ma J."/>
        </authorList>
    </citation>
    <scope>NUCLEOTIDE SEQUENCE [LARGE SCALE GENOMIC DNA]</scope>
    <source>
        <strain evidence="3">JCM 3296</strain>
    </source>
</reference>
<dbReference type="Proteomes" id="UP000649573">
    <property type="component" value="Unassembled WGS sequence"/>
</dbReference>
<protein>
    <submittedName>
        <fullName evidence="2">Transcriptional regulator</fullName>
    </submittedName>
</protein>